<evidence type="ECO:0000313" key="1">
    <source>
        <dbReference type="EMBL" id="GMT10000.1"/>
    </source>
</evidence>
<proteinExistence type="predicted"/>
<protein>
    <submittedName>
        <fullName evidence="1">Uncharacterized protein</fullName>
    </submittedName>
</protein>
<accession>A0AAV5UV17</accession>
<keyword evidence="2" id="KW-1185">Reference proteome</keyword>
<evidence type="ECO:0000313" key="2">
    <source>
        <dbReference type="Proteomes" id="UP001432322"/>
    </source>
</evidence>
<dbReference type="EMBL" id="BTSY01000001">
    <property type="protein sequence ID" value="GMT10000.1"/>
    <property type="molecule type" value="Genomic_DNA"/>
</dbReference>
<gene>
    <name evidence="1" type="ORF">PFISCL1PPCAC_1297</name>
</gene>
<sequence>MRLFHSTHKERSSSAPIVSGLFHSISLSFPSGTSKIVVSPFLSSLSSSLQFIDDSISNGHWTQNGGSTEALRTSLIWPFRDLYEVFIPRAPLKDLMIVNDESSVAIDRY</sequence>
<comment type="caution">
    <text evidence="1">The sequence shown here is derived from an EMBL/GenBank/DDBJ whole genome shotgun (WGS) entry which is preliminary data.</text>
</comment>
<organism evidence="1 2">
    <name type="scientific">Pristionchus fissidentatus</name>
    <dbReference type="NCBI Taxonomy" id="1538716"/>
    <lineage>
        <taxon>Eukaryota</taxon>
        <taxon>Metazoa</taxon>
        <taxon>Ecdysozoa</taxon>
        <taxon>Nematoda</taxon>
        <taxon>Chromadorea</taxon>
        <taxon>Rhabditida</taxon>
        <taxon>Rhabditina</taxon>
        <taxon>Diplogasteromorpha</taxon>
        <taxon>Diplogasteroidea</taxon>
        <taxon>Neodiplogasteridae</taxon>
        <taxon>Pristionchus</taxon>
    </lineage>
</organism>
<dbReference type="Proteomes" id="UP001432322">
    <property type="component" value="Unassembled WGS sequence"/>
</dbReference>
<reference evidence="1" key="1">
    <citation type="submission" date="2023-10" db="EMBL/GenBank/DDBJ databases">
        <title>Genome assembly of Pristionchus species.</title>
        <authorList>
            <person name="Yoshida K."/>
            <person name="Sommer R.J."/>
        </authorList>
    </citation>
    <scope>NUCLEOTIDE SEQUENCE</scope>
    <source>
        <strain evidence="1">RS5133</strain>
    </source>
</reference>
<name>A0AAV5UV17_9BILA</name>
<dbReference type="AlphaFoldDB" id="A0AAV5UV17"/>